<comment type="caution">
    <text evidence="1">The sequence shown here is derived from an EMBL/GenBank/DDBJ whole genome shotgun (WGS) entry which is preliminary data.</text>
</comment>
<dbReference type="GeneID" id="87883071"/>
<proteinExistence type="predicted"/>
<dbReference type="Proteomes" id="UP001273166">
    <property type="component" value="Unassembled WGS sequence"/>
</dbReference>
<protein>
    <submittedName>
        <fullName evidence="1">Uncharacterized protein</fullName>
    </submittedName>
</protein>
<feature type="non-terminal residue" evidence="1">
    <location>
        <position position="1"/>
    </location>
</feature>
<feature type="non-terminal residue" evidence="1">
    <location>
        <position position="64"/>
    </location>
</feature>
<evidence type="ECO:0000313" key="2">
    <source>
        <dbReference type="Proteomes" id="UP001273166"/>
    </source>
</evidence>
<reference evidence="1" key="2">
    <citation type="submission" date="2023-06" db="EMBL/GenBank/DDBJ databases">
        <authorList>
            <consortium name="Lawrence Berkeley National Laboratory"/>
            <person name="Mondo S.J."/>
            <person name="Hensen N."/>
            <person name="Bonometti L."/>
            <person name="Westerberg I."/>
            <person name="Brannstrom I.O."/>
            <person name="Guillou S."/>
            <person name="Cros-Aarteil S."/>
            <person name="Calhoun S."/>
            <person name="Haridas S."/>
            <person name="Kuo A."/>
            <person name="Pangilinan J."/>
            <person name="Riley R."/>
            <person name="Labutti K."/>
            <person name="Andreopoulos B."/>
            <person name="Lipzen A."/>
            <person name="Chen C."/>
            <person name="Yanf M."/>
            <person name="Daum C."/>
            <person name="Ng V."/>
            <person name="Clum A."/>
            <person name="Steindorff A."/>
            <person name="Ohm R."/>
            <person name="Martin F."/>
            <person name="Silar P."/>
            <person name="Natvig D."/>
            <person name="Lalanne C."/>
            <person name="Gautier V."/>
            <person name="Ament-Velasquez S.L."/>
            <person name="Kruys A."/>
            <person name="Hutchinson M.I."/>
            <person name="Powell A.J."/>
            <person name="Barry K."/>
            <person name="Miller A.N."/>
            <person name="Grigoriev I.V."/>
            <person name="Debuchy R."/>
            <person name="Gladieux P."/>
            <person name="Thoren M.H."/>
            <person name="Johannesson H."/>
        </authorList>
    </citation>
    <scope>NUCLEOTIDE SEQUENCE</scope>
    <source>
        <strain evidence="1">CBS 333.67</strain>
    </source>
</reference>
<evidence type="ECO:0000313" key="1">
    <source>
        <dbReference type="EMBL" id="KAK3304969.1"/>
    </source>
</evidence>
<gene>
    <name evidence="1" type="ORF">B0T15DRAFT_378844</name>
</gene>
<sequence>LNWRNSLCAARCFAKLSRFCPPPRLGVGKRRLVYRTGSNWKKPPKNMTIRIPPNGRYASSLYSL</sequence>
<dbReference type="AlphaFoldDB" id="A0AAJ0M0Z7"/>
<organism evidence="1 2">
    <name type="scientific">Chaetomium strumarium</name>
    <dbReference type="NCBI Taxonomy" id="1170767"/>
    <lineage>
        <taxon>Eukaryota</taxon>
        <taxon>Fungi</taxon>
        <taxon>Dikarya</taxon>
        <taxon>Ascomycota</taxon>
        <taxon>Pezizomycotina</taxon>
        <taxon>Sordariomycetes</taxon>
        <taxon>Sordariomycetidae</taxon>
        <taxon>Sordariales</taxon>
        <taxon>Chaetomiaceae</taxon>
        <taxon>Chaetomium</taxon>
    </lineage>
</organism>
<keyword evidence="2" id="KW-1185">Reference proteome</keyword>
<dbReference type="EMBL" id="JAUDZG010000005">
    <property type="protein sequence ID" value="KAK3304969.1"/>
    <property type="molecule type" value="Genomic_DNA"/>
</dbReference>
<reference evidence="1" key="1">
    <citation type="journal article" date="2023" name="Mol. Phylogenet. Evol.">
        <title>Genome-scale phylogeny and comparative genomics of the fungal order Sordariales.</title>
        <authorList>
            <person name="Hensen N."/>
            <person name="Bonometti L."/>
            <person name="Westerberg I."/>
            <person name="Brannstrom I.O."/>
            <person name="Guillou S."/>
            <person name="Cros-Aarteil S."/>
            <person name="Calhoun S."/>
            <person name="Haridas S."/>
            <person name="Kuo A."/>
            <person name="Mondo S."/>
            <person name="Pangilinan J."/>
            <person name="Riley R."/>
            <person name="LaButti K."/>
            <person name="Andreopoulos B."/>
            <person name="Lipzen A."/>
            <person name="Chen C."/>
            <person name="Yan M."/>
            <person name="Daum C."/>
            <person name="Ng V."/>
            <person name="Clum A."/>
            <person name="Steindorff A."/>
            <person name="Ohm R.A."/>
            <person name="Martin F."/>
            <person name="Silar P."/>
            <person name="Natvig D.O."/>
            <person name="Lalanne C."/>
            <person name="Gautier V."/>
            <person name="Ament-Velasquez S.L."/>
            <person name="Kruys A."/>
            <person name="Hutchinson M.I."/>
            <person name="Powell A.J."/>
            <person name="Barry K."/>
            <person name="Miller A.N."/>
            <person name="Grigoriev I.V."/>
            <person name="Debuchy R."/>
            <person name="Gladieux P."/>
            <person name="Hiltunen Thoren M."/>
            <person name="Johannesson H."/>
        </authorList>
    </citation>
    <scope>NUCLEOTIDE SEQUENCE</scope>
    <source>
        <strain evidence="1">CBS 333.67</strain>
    </source>
</reference>
<dbReference type="RefSeq" id="XP_062720749.1">
    <property type="nucleotide sequence ID" value="XM_062864242.1"/>
</dbReference>
<accession>A0AAJ0M0Z7</accession>
<name>A0AAJ0M0Z7_9PEZI</name>